<dbReference type="AlphaFoldDB" id="A0A1H3XX23"/>
<keyword evidence="5" id="KW-1185">Reference proteome</keyword>
<keyword evidence="1 2" id="KW-0129">CBS domain</keyword>
<feature type="domain" description="CBS" evidence="3">
    <location>
        <begin position="8"/>
        <end position="65"/>
    </location>
</feature>
<feature type="domain" description="CBS" evidence="3">
    <location>
        <begin position="72"/>
        <end position="129"/>
    </location>
</feature>
<dbReference type="InterPro" id="IPR051257">
    <property type="entry name" value="Diverse_CBS-Domain"/>
</dbReference>
<dbReference type="RefSeq" id="WP_093042506.1">
    <property type="nucleotide sequence ID" value="NZ_FNQR01000002.1"/>
</dbReference>
<evidence type="ECO:0000256" key="1">
    <source>
        <dbReference type="ARBA" id="ARBA00023122"/>
    </source>
</evidence>
<gene>
    <name evidence="4" type="ORF">SAMN05421743_102291</name>
</gene>
<dbReference type="OrthoDB" id="9802114at2"/>
<evidence type="ECO:0000313" key="4">
    <source>
        <dbReference type="EMBL" id="SEA04015.1"/>
    </source>
</evidence>
<dbReference type="STRING" id="571932.SAMN05421743_102291"/>
<dbReference type="SMART" id="SM00116">
    <property type="entry name" value="CBS"/>
    <property type="match status" value="2"/>
</dbReference>
<evidence type="ECO:0000256" key="2">
    <source>
        <dbReference type="PROSITE-ProRule" id="PRU00703"/>
    </source>
</evidence>
<dbReference type="Proteomes" id="UP000198584">
    <property type="component" value="Unassembled WGS sequence"/>
</dbReference>
<dbReference type="EMBL" id="FNQR01000002">
    <property type="protein sequence ID" value="SEA04015.1"/>
    <property type="molecule type" value="Genomic_DNA"/>
</dbReference>
<name>A0A1H3XX23_9BACI</name>
<dbReference type="PANTHER" id="PTHR43080">
    <property type="entry name" value="CBS DOMAIN-CONTAINING PROTEIN CBSX3, MITOCHONDRIAL"/>
    <property type="match status" value="1"/>
</dbReference>
<evidence type="ECO:0000313" key="5">
    <source>
        <dbReference type="Proteomes" id="UP000198584"/>
    </source>
</evidence>
<evidence type="ECO:0000259" key="3">
    <source>
        <dbReference type="PROSITE" id="PS51371"/>
    </source>
</evidence>
<dbReference type="Gene3D" id="3.10.580.10">
    <property type="entry name" value="CBS-domain"/>
    <property type="match status" value="1"/>
</dbReference>
<dbReference type="InterPro" id="IPR000644">
    <property type="entry name" value="CBS_dom"/>
</dbReference>
<dbReference type="SUPFAM" id="SSF54631">
    <property type="entry name" value="CBS-domain pair"/>
    <property type="match status" value="1"/>
</dbReference>
<dbReference type="PANTHER" id="PTHR43080:SF2">
    <property type="entry name" value="CBS DOMAIN-CONTAINING PROTEIN"/>
    <property type="match status" value="1"/>
</dbReference>
<reference evidence="4 5" key="1">
    <citation type="submission" date="2016-10" db="EMBL/GenBank/DDBJ databases">
        <authorList>
            <person name="de Groot N.N."/>
        </authorList>
    </citation>
    <scope>NUCLEOTIDE SEQUENCE [LARGE SCALE GENOMIC DNA]</scope>
    <source>
        <strain evidence="4 5">CCM7597</strain>
    </source>
</reference>
<accession>A0A1H3XX23</accession>
<dbReference type="PROSITE" id="PS51371">
    <property type="entry name" value="CBS"/>
    <property type="match status" value="2"/>
</dbReference>
<dbReference type="Pfam" id="PF00571">
    <property type="entry name" value="CBS"/>
    <property type="match status" value="2"/>
</dbReference>
<organism evidence="4 5">
    <name type="scientific">Thalassobacillus cyri</name>
    <dbReference type="NCBI Taxonomy" id="571932"/>
    <lineage>
        <taxon>Bacteria</taxon>
        <taxon>Bacillati</taxon>
        <taxon>Bacillota</taxon>
        <taxon>Bacilli</taxon>
        <taxon>Bacillales</taxon>
        <taxon>Bacillaceae</taxon>
        <taxon>Thalassobacillus</taxon>
    </lineage>
</organism>
<sequence>MATLQEVMNDNVENCKPQDDLQTLAKAMKTEDVGFLPIANEDGYLGVVTDRDLVVRGLAKGSADQVKAEDIMTENVVTGTPDMQVEEATRLMQDHQIKRLLVVKDQEVKGVVSLGDLGVNEMEKVAGDTVSEIKKGSGNN</sequence>
<dbReference type="InterPro" id="IPR046342">
    <property type="entry name" value="CBS_dom_sf"/>
</dbReference>
<protein>
    <submittedName>
        <fullName evidence="4">CBS domain-containing protein</fullName>
    </submittedName>
</protein>
<proteinExistence type="predicted"/>